<dbReference type="EMBL" id="UOEQ01000449">
    <property type="protein sequence ID" value="VAW23166.1"/>
    <property type="molecule type" value="Genomic_DNA"/>
</dbReference>
<protein>
    <submittedName>
        <fullName evidence="2">Type II/IV secretion system secretin RcpA/CpaC, associated with Flp pilus assembly</fullName>
    </submittedName>
</protein>
<evidence type="ECO:0000313" key="2">
    <source>
        <dbReference type="EMBL" id="VAW23166.1"/>
    </source>
</evidence>
<sequence>MINSAKSAISPLGARLILGAFALFAALGIWMASASISQAQNNGYLLISSMGSSQNVQLGLNKSLIVQLPSDVSEVIVSQPNVAGAIMRNKRSSIIQGVGAGETNVFFLDGYGRQIATIEISVVNDVSTLVSALRNIVPGSQINVDSFGERIVLSGTARSSDDIDRAVAIAVQFAGGEDNVANVITVSGAQQVMLKVTVAEVQRETVRQLGINLSASLSVGNLTTGLVSAPPTGGASNVAAPNTFTAGFAGGGFAIDATLRALERRGALRTLASPTLTAISGGEATFLAGGEYPVPVGFEDGRIVFEFKEFGVNLNFSPVVRSNGVISLQVETSVSEPTTEGGFNAGGVTIPATRERKASTSVQMRSGETLAIAGLIEDKVRQQFNSLPGIGNIPILGALFRSRDFIRSQTELLIMVTPVLVSPGGPARLPTDNLNFSGDAEAIFLGNMQRLYGVGQGGTGQLNGSVGFVLD</sequence>
<dbReference type="Pfam" id="PF00263">
    <property type="entry name" value="Secretin"/>
    <property type="match status" value="1"/>
</dbReference>
<reference evidence="2" key="1">
    <citation type="submission" date="2018-06" db="EMBL/GenBank/DDBJ databases">
        <authorList>
            <person name="Zhirakovskaya E."/>
        </authorList>
    </citation>
    <scope>NUCLEOTIDE SEQUENCE</scope>
</reference>
<dbReference type="GO" id="GO:0015627">
    <property type="term" value="C:type II protein secretion system complex"/>
    <property type="evidence" value="ECO:0007669"/>
    <property type="project" value="TreeGrafter"/>
</dbReference>
<dbReference type="Pfam" id="PF04972">
    <property type="entry name" value="BON"/>
    <property type="match status" value="1"/>
</dbReference>
<dbReference type="PRINTS" id="PR00811">
    <property type="entry name" value="BCTERIALGSPD"/>
</dbReference>
<evidence type="ECO:0000259" key="1">
    <source>
        <dbReference type="PROSITE" id="PS50914"/>
    </source>
</evidence>
<dbReference type="InterPro" id="IPR032789">
    <property type="entry name" value="T2SS-T3SS_pil_N"/>
</dbReference>
<dbReference type="PROSITE" id="PS50914">
    <property type="entry name" value="BON"/>
    <property type="match status" value="1"/>
</dbReference>
<dbReference type="PANTHER" id="PTHR30332">
    <property type="entry name" value="PROBABLE GENERAL SECRETION PATHWAY PROTEIN D"/>
    <property type="match status" value="1"/>
</dbReference>
<gene>
    <name evidence="2" type="ORF">MNBD_ALPHA11-1321</name>
</gene>
<dbReference type="InterPro" id="IPR004845">
    <property type="entry name" value="T2SS_GspD_CS"/>
</dbReference>
<dbReference type="InterPro" id="IPR050810">
    <property type="entry name" value="Bact_Secretion_Sys_Channel"/>
</dbReference>
<dbReference type="PROSITE" id="PS00875">
    <property type="entry name" value="T2SP_D"/>
    <property type="match status" value="1"/>
</dbReference>
<dbReference type="GO" id="GO:0009306">
    <property type="term" value="P:protein secretion"/>
    <property type="evidence" value="ECO:0007669"/>
    <property type="project" value="InterPro"/>
</dbReference>
<dbReference type="PANTHER" id="PTHR30332:SF17">
    <property type="entry name" value="TYPE IV PILIATION SYSTEM PROTEIN DR_0774-RELATED"/>
    <property type="match status" value="1"/>
</dbReference>
<dbReference type="InterPro" id="IPR004846">
    <property type="entry name" value="T2SS/T3SS_dom"/>
</dbReference>
<feature type="domain" description="BON" evidence="1">
    <location>
        <begin position="118"/>
        <end position="188"/>
    </location>
</feature>
<dbReference type="InterPro" id="IPR007055">
    <property type="entry name" value="BON_dom"/>
</dbReference>
<dbReference type="InterPro" id="IPR001775">
    <property type="entry name" value="GspD/PilQ"/>
</dbReference>
<proteinExistence type="predicted"/>
<name>A0A3B0UTW1_9ZZZZ</name>
<dbReference type="AlphaFoldDB" id="A0A3B0UTW1"/>
<organism evidence="2">
    <name type="scientific">hydrothermal vent metagenome</name>
    <dbReference type="NCBI Taxonomy" id="652676"/>
    <lineage>
        <taxon>unclassified sequences</taxon>
        <taxon>metagenomes</taxon>
        <taxon>ecological metagenomes</taxon>
    </lineage>
</organism>
<accession>A0A3B0UTW1</accession>
<dbReference type="Pfam" id="PF13629">
    <property type="entry name" value="T2SS-T3SS_pil_N"/>
    <property type="match status" value="1"/>
</dbReference>